<evidence type="ECO:0000256" key="1">
    <source>
        <dbReference type="ARBA" id="ARBA00006484"/>
    </source>
</evidence>
<dbReference type="PANTHER" id="PTHR43639">
    <property type="entry name" value="OXIDOREDUCTASE, SHORT-CHAIN DEHYDROGENASE/REDUCTASE FAMILY (AFU_ORTHOLOGUE AFUA_5G02870)"/>
    <property type="match status" value="1"/>
</dbReference>
<dbReference type="InterPro" id="IPR002347">
    <property type="entry name" value="SDR_fam"/>
</dbReference>
<keyword evidence="5" id="KW-1185">Reference proteome</keyword>
<comment type="similarity">
    <text evidence="1">Belongs to the short-chain dehydrogenases/reductases (SDR) family.</text>
</comment>
<organism evidence="4 5">
    <name type="scientific">Nocardia iowensis</name>
    <dbReference type="NCBI Taxonomy" id="204891"/>
    <lineage>
        <taxon>Bacteria</taxon>
        <taxon>Bacillati</taxon>
        <taxon>Actinomycetota</taxon>
        <taxon>Actinomycetes</taxon>
        <taxon>Mycobacteriales</taxon>
        <taxon>Nocardiaceae</taxon>
        <taxon>Nocardia</taxon>
    </lineage>
</organism>
<dbReference type="CDD" id="cd05233">
    <property type="entry name" value="SDR_c"/>
    <property type="match status" value="1"/>
</dbReference>
<dbReference type="RefSeq" id="WP_218475102.1">
    <property type="nucleotide sequence ID" value="NZ_BAABJN010000001.1"/>
</dbReference>
<name>A0ABX8RUM0_NOCIO</name>
<keyword evidence="2" id="KW-0560">Oxidoreductase</keyword>
<accession>A0ABX8RUM0</accession>
<gene>
    <name evidence="4" type="ORF">KV110_09125</name>
</gene>
<dbReference type="Proteomes" id="UP000694257">
    <property type="component" value="Chromosome"/>
</dbReference>
<evidence type="ECO:0000313" key="4">
    <source>
        <dbReference type="EMBL" id="QXN93238.1"/>
    </source>
</evidence>
<dbReference type="EMBL" id="CP078145">
    <property type="protein sequence ID" value="QXN93238.1"/>
    <property type="molecule type" value="Genomic_DNA"/>
</dbReference>
<reference evidence="4 5" key="1">
    <citation type="submission" date="2021-07" db="EMBL/GenBank/DDBJ databases">
        <title>Whole Genome Sequence of Nocardia Iowensis.</title>
        <authorList>
            <person name="Lamm A."/>
            <person name="Collins-Fairclough A.M."/>
            <person name="Bunk B."/>
            <person name="Sproer C."/>
        </authorList>
    </citation>
    <scope>NUCLEOTIDE SEQUENCE [LARGE SCALE GENOMIC DNA]</scope>
    <source>
        <strain evidence="4 5">NRRL 5646</strain>
    </source>
</reference>
<proteinExistence type="inferred from homology"/>
<feature type="domain" description="Ketoreductase" evidence="3">
    <location>
        <begin position="18"/>
        <end position="201"/>
    </location>
</feature>
<sequence>MTDRSEEDWDIGIETRERAILVTGSSGGIGRAIATAFAENGDRIAIHYRGNRDAAEQLRKQLPGDGHLLVQADLTDPDAVHAIVDQVVDAFGGIDVLVNNAGHAAPHPILETDYEQWHTAWRTIIDLNVVATANVTWCAVRHMATGARIVNMSSVGAFSGTEPPAYGASKGALNSLTYILARDLGHRGISVTGVAPGWVETDLTAPVLDSPRGDELRAQSPFGRVGRPDEVAAAVLYLASPQAEWASGAVLDLNGAFLFRS</sequence>
<dbReference type="SMART" id="SM00822">
    <property type="entry name" value="PKS_KR"/>
    <property type="match status" value="1"/>
</dbReference>
<evidence type="ECO:0000256" key="2">
    <source>
        <dbReference type="ARBA" id="ARBA00023002"/>
    </source>
</evidence>
<protein>
    <submittedName>
        <fullName evidence="4">SDR family oxidoreductase</fullName>
    </submittedName>
</protein>
<evidence type="ECO:0000259" key="3">
    <source>
        <dbReference type="SMART" id="SM00822"/>
    </source>
</evidence>
<evidence type="ECO:0000313" key="5">
    <source>
        <dbReference type="Proteomes" id="UP000694257"/>
    </source>
</evidence>
<dbReference type="Pfam" id="PF13561">
    <property type="entry name" value="adh_short_C2"/>
    <property type="match status" value="1"/>
</dbReference>
<dbReference type="InterPro" id="IPR057326">
    <property type="entry name" value="KR_dom"/>
</dbReference>
<dbReference type="PANTHER" id="PTHR43639:SF1">
    <property type="entry name" value="SHORT-CHAIN DEHYDROGENASE_REDUCTASE FAMILY PROTEIN"/>
    <property type="match status" value="1"/>
</dbReference>